<organism evidence="1 2">
    <name type="scientific">Panagrolaimus sp. JU765</name>
    <dbReference type="NCBI Taxonomy" id="591449"/>
    <lineage>
        <taxon>Eukaryota</taxon>
        <taxon>Metazoa</taxon>
        <taxon>Ecdysozoa</taxon>
        <taxon>Nematoda</taxon>
        <taxon>Chromadorea</taxon>
        <taxon>Rhabditida</taxon>
        <taxon>Tylenchina</taxon>
        <taxon>Panagrolaimomorpha</taxon>
        <taxon>Panagrolaimoidea</taxon>
        <taxon>Panagrolaimidae</taxon>
        <taxon>Panagrolaimus</taxon>
    </lineage>
</organism>
<protein>
    <submittedName>
        <fullName evidence="2">Uncharacterized protein</fullName>
    </submittedName>
</protein>
<reference evidence="2" key="1">
    <citation type="submission" date="2022-11" db="UniProtKB">
        <authorList>
            <consortium name="WormBaseParasite"/>
        </authorList>
    </citation>
    <scope>IDENTIFICATION</scope>
</reference>
<evidence type="ECO:0000313" key="1">
    <source>
        <dbReference type="Proteomes" id="UP000887576"/>
    </source>
</evidence>
<sequence>MRKFDKKQTAHQKRKHEVDLQDDIEADPPEGEVDHPKEEVDHPKEEADHQKDKKIGHLTSIVIDLLRKVLVDGIHDLQMVVEKVEENKKHMDLRLFFYQLEL</sequence>
<evidence type="ECO:0000313" key="2">
    <source>
        <dbReference type="WBParaSite" id="JU765_v2.g14522.t1"/>
    </source>
</evidence>
<accession>A0AC34QAE6</accession>
<name>A0AC34QAE6_9BILA</name>
<proteinExistence type="predicted"/>
<dbReference type="Proteomes" id="UP000887576">
    <property type="component" value="Unplaced"/>
</dbReference>
<dbReference type="WBParaSite" id="JU765_v2.g14522.t1">
    <property type="protein sequence ID" value="JU765_v2.g14522.t1"/>
    <property type="gene ID" value="JU765_v2.g14522"/>
</dbReference>